<evidence type="ECO:0000256" key="1">
    <source>
        <dbReference type="SAM" id="MobiDB-lite"/>
    </source>
</evidence>
<name>A0ABN9Y1K8_9DINO</name>
<dbReference type="InterPro" id="IPR015655">
    <property type="entry name" value="PP2C"/>
</dbReference>
<dbReference type="Proteomes" id="UP001189429">
    <property type="component" value="Unassembled WGS sequence"/>
</dbReference>
<dbReference type="PANTHER" id="PTHR47992">
    <property type="entry name" value="PROTEIN PHOSPHATASE"/>
    <property type="match status" value="1"/>
</dbReference>
<dbReference type="PROSITE" id="PS51746">
    <property type="entry name" value="PPM_2"/>
    <property type="match status" value="1"/>
</dbReference>
<accession>A0ABN9Y1K8</accession>
<comment type="caution">
    <text evidence="3">The sequence shown here is derived from an EMBL/GenBank/DDBJ whole genome shotgun (WGS) entry which is preliminary data.</text>
</comment>
<evidence type="ECO:0000313" key="3">
    <source>
        <dbReference type="EMBL" id="CAK0904492.1"/>
    </source>
</evidence>
<dbReference type="SMART" id="SM00332">
    <property type="entry name" value="PP2Cc"/>
    <property type="match status" value="1"/>
</dbReference>
<feature type="compositionally biased region" description="Basic and acidic residues" evidence="1">
    <location>
        <begin position="1"/>
        <end position="12"/>
    </location>
</feature>
<protein>
    <recommendedName>
        <fullName evidence="2">PPM-type phosphatase domain-containing protein</fullName>
    </recommendedName>
</protein>
<proteinExistence type="predicted"/>
<dbReference type="Pfam" id="PF00481">
    <property type="entry name" value="PP2C"/>
    <property type="match status" value="1"/>
</dbReference>
<dbReference type="InterPro" id="IPR001932">
    <property type="entry name" value="PPM-type_phosphatase-like_dom"/>
</dbReference>
<gene>
    <name evidence="3" type="ORF">PCOR1329_LOCUS80486</name>
</gene>
<sequence length="479" mass="50812">AAAAARHEEGGGRRRRAAPGRQARTRGEAARRGARGPGPAGGRRARVRLGGGRAEPPARPVQRHRPVVQRPAGARLRHPGRRRRGLVHPGRGAPNGTQVPPQPGGLFHGTRVSYTPVALEAGAGGAGKTVCFNTLPLAGQAGLSVGVECIAAAKDINDDRVCAADLWELGFLAGVFDGHRGFLCSDFVSQQMPSAVLAAYRARAKKARSIASLSAAQEASLICGAIEDAFDATDRAWLQHAKKRDLVGGSTGLVALLSHGFEAPPAPPALRPGTVAAAPGGVAKLFVAWCGDSRAVLCRGRRGVRLSEDHKPSTEAERARIQAAGGHVMQDPWGTWRVGREEASMLKELQQLRQRKATEQRESWLLSTSRSFGDVELKVPDSLVIAQPEVRAVDLTPEDWAVVLACDGVFDVLSDQEVAEVVQQHHADPVQAAKAVVQRAIDKESRDNLTAIVLRLGWSPAPGVRRTSAALDPNVGMFG</sequence>
<evidence type="ECO:0000259" key="2">
    <source>
        <dbReference type="PROSITE" id="PS51746"/>
    </source>
</evidence>
<feature type="compositionally biased region" description="Basic residues" evidence="1">
    <location>
        <begin position="75"/>
        <end position="86"/>
    </location>
</feature>
<keyword evidence="4" id="KW-1185">Reference proteome</keyword>
<dbReference type="Gene3D" id="3.60.40.10">
    <property type="entry name" value="PPM-type phosphatase domain"/>
    <property type="match status" value="1"/>
</dbReference>
<reference evidence="3" key="1">
    <citation type="submission" date="2023-10" db="EMBL/GenBank/DDBJ databases">
        <authorList>
            <person name="Chen Y."/>
            <person name="Shah S."/>
            <person name="Dougan E. K."/>
            <person name="Thang M."/>
            <person name="Chan C."/>
        </authorList>
    </citation>
    <scope>NUCLEOTIDE SEQUENCE [LARGE SCALE GENOMIC DNA]</scope>
</reference>
<feature type="non-terminal residue" evidence="3">
    <location>
        <position position="1"/>
    </location>
</feature>
<dbReference type="CDD" id="cd00143">
    <property type="entry name" value="PP2Cc"/>
    <property type="match status" value="1"/>
</dbReference>
<dbReference type="InterPro" id="IPR036457">
    <property type="entry name" value="PPM-type-like_dom_sf"/>
</dbReference>
<dbReference type="SUPFAM" id="SSF81606">
    <property type="entry name" value="PP2C-like"/>
    <property type="match status" value="1"/>
</dbReference>
<feature type="domain" description="PPM-type phosphatase" evidence="2">
    <location>
        <begin position="144"/>
        <end position="456"/>
    </location>
</feature>
<dbReference type="EMBL" id="CAUYUJ010021403">
    <property type="protein sequence ID" value="CAK0904492.1"/>
    <property type="molecule type" value="Genomic_DNA"/>
</dbReference>
<evidence type="ECO:0000313" key="4">
    <source>
        <dbReference type="Proteomes" id="UP001189429"/>
    </source>
</evidence>
<feature type="region of interest" description="Disordered" evidence="1">
    <location>
        <begin position="1"/>
        <end position="105"/>
    </location>
</feature>
<organism evidence="3 4">
    <name type="scientific">Prorocentrum cordatum</name>
    <dbReference type="NCBI Taxonomy" id="2364126"/>
    <lineage>
        <taxon>Eukaryota</taxon>
        <taxon>Sar</taxon>
        <taxon>Alveolata</taxon>
        <taxon>Dinophyceae</taxon>
        <taxon>Prorocentrales</taxon>
        <taxon>Prorocentraceae</taxon>
        <taxon>Prorocentrum</taxon>
    </lineage>
</organism>